<dbReference type="InterPro" id="IPR036250">
    <property type="entry name" value="AcylCo_DH-like_C"/>
</dbReference>
<evidence type="ECO:0000256" key="5">
    <source>
        <dbReference type="ARBA" id="ARBA00023002"/>
    </source>
</evidence>
<organism evidence="11 12">
    <name type="scientific">Algoriella xinjiangensis</name>
    <dbReference type="NCBI Taxonomy" id="684065"/>
    <lineage>
        <taxon>Bacteria</taxon>
        <taxon>Pseudomonadati</taxon>
        <taxon>Bacteroidota</taxon>
        <taxon>Flavobacteriia</taxon>
        <taxon>Flavobacteriales</taxon>
        <taxon>Weeksellaceae</taxon>
        <taxon>Algoriella</taxon>
    </lineage>
</organism>
<dbReference type="InterPro" id="IPR009100">
    <property type="entry name" value="AcylCoA_DH/oxidase_NM_dom_sf"/>
</dbReference>
<dbReference type="InterPro" id="IPR046373">
    <property type="entry name" value="Acyl-CoA_Oxase/DH_mid-dom_sf"/>
</dbReference>
<feature type="domain" description="Acyl-CoA oxidase/dehydrogenase middle" evidence="8">
    <location>
        <begin position="148"/>
        <end position="243"/>
    </location>
</feature>
<keyword evidence="3 6" id="KW-0285">Flavoprotein</keyword>
<dbReference type="AlphaFoldDB" id="A0A1I4ULL5"/>
<dbReference type="Pfam" id="PF02770">
    <property type="entry name" value="Acyl-CoA_dh_M"/>
    <property type="match status" value="1"/>
</dbReference>
<dbReference type="InterPro" id="IPR037069">
    <property type="entry name" value="AcylCoA_DH/ox_N_sf"/>
</dbReference>
<comment type="cofactor">
    <cofactor evidence="1 6">
        <name>FAD</name>
        <dbReference type="ChEBI" id="CHEBI:57692"/>
    </cofactor>
</comment>
<gene>
    <name evidence="11" type="ORF">SAMN05421738_1045</name>
</gene>
<evidence type="ECO:0000259" key="8">
    <source>
        <dbReference type="Pfam" id="PF02770"/>
    </source>
</evidence>
<feature type="domain" description="Acyl-CoA dehydrogenase-like C-terminal" evidence="10">
    <location>
        <begin position="468"/>
        <end position="571"/>
    </location>
</feature>
<dbReference type="Pfam" id="PF02771">
    <property type="entry name" value="Acyl-CoA_dh_N"/>
    <property type="match status" value="1"/>
</dbReference>
<feature type="domain" description="Acyl-CoA dehydrogenase/oxidase C-terminal" evidence="7">
    <location>
        <begin position="256"/>
        <end position="416"/>
    </location>
</feature>
<dbReference type="GO" id="GO:0003995">
    <property type="term" value="F:acyl-CoA dehydrogenase activity"/>
    <property type="evidence" value="ECO:0007669"/>
    <property type="project" value="InterPro"/>
</dbReference>
<dbReference type="SUPFAM" id="SSF56645">
    <property type="entry name" value="Acyl-CoA dehydrogenase NM domain-like"/>
    <property type="match status" value="1"/>
</dbReference>
<dbReference type="Pfam" id="PF00441">
    <property type="entry name" value="Acyl-CoA_dh_1"/>
    <property type="match status" value="1"/>
</dbReference>
<evidence type="ECO:0008006" key="13">
    <source>
        <dbReference type="Google" id="ProtNLM"/>
    </source>
</evidence>
<dbReference type="FunFam" id="2.40.110.10:FF:000001">
    <property type="entry name" value="Acyl-CoA dehydrogenase, mitochondrial"/>
    <property type="match status" value="1"/>
</dbReference>
<evidence type="ECO:0000259" key="9">
    <source>
        <dbReference type="Pfam" id="PF02771"/>
    </source>
</evidence>
<protein>
    <recommendedName>
        <fullName evidence="13">Acyl-CoA dehydrogenase</fullName>
    </recommendedName>
</protein>
<reference evidence="12" key="1">
    <citation type="submission" date="2016-10" db="EMBL/GenBank/DDBJ databases">
        <authorList>
            <person name="Varghese N."/>
            <person name="Submissions S."/>
        </authorList>
    </citation>
    <scope>NUCLEOTIDE SEQUENCE [LARGE SCALE GENOMIC DNA]</scope>
    <source>
        <strain evidence="12">XJ109</strain>
    </source>
</reference>
<comment type="similarity">
    <text evidence="2 6">Belongs to the acyl-CoA dehydrogenase family.</text>
</comment>
<dbReference type="InterPro" id="IPR009075">
    <property type="entry name" value="AcylCo_DH/oxidase_C"/>
</dbReference>
<keyword evidence="5 6" id="KW-0560">Oxidoreductase</keyword>
<evidence type="ECO:0000259" key="7">
    <source>
        <dbReference type="Pfam" id="PF00441"/>
    </source>
</evidence>
<proteinExistence type="inferred from homology"/>
<dbReference type="FunFam" id="1.10.540.10:FF:000001">
    <property type="entry name" value="Very long-chain-specific acyl-CoA dehydrogenase, mitochondrial"/>
    <property type="match status" value="1"/>
</dbReference>
<keyword evidence="4 6" id="KW-0274">FAD</keyword>
<accession>A0A1I4ULL5</accession>
<dbReference type="EMBL" id="FOUZ01000004">
    <property type="protein sequence ID" value="SFM89856.1"/>
    <property type="molecule type" value="Genomic_DNA"/>
</dbReference>
<evidence type="ECO:0000256" key="2">
    <source>
        <dbReference type="ARBA" id="ARBA00009347"/>
    </source>
</evidence>
<dbReference type="Gene3D" id="2.40.110.10">
    <property type="entry name" value="Butyryl-CoA Dehydrogenase, subunit A, domain 2"/>
    <property type="match status" value="1"/>
</dbReference>
<keyword evidence="12" id="KW-1185">Reference proteome</keyword>
<dbReference type="Pfam" id="PF21263">
    <property type="entry name" value="Acyl-CoA-dh_C"/>
    <property type="match status" value="1"/>
</dbReference>
<evidence type="ECO:0000259" key="10">
    <source>
        <dbReference type="Pfam" id="PF21263"/>
    </source>
</evidence>
<dbReference type="Gene3D" id="1.20.140.10">
    <property type="entry name" value="Butyryl-CoA Dehydrogenase, subunit A, domain 3"/>
    <property type="match status" value="2"/>
</dbReference>
<evidence type="ECO:0000256" key="1">
    <source>
        <dbReference type="ARBA" id="ARBA00001974"/>
    </source>
</evidence>
<dbReference type="SUPFAM" id="SSF47203">
    <property type="entry name" value="Acyl-CoA dehydrogenase C-terminal domain-like"/>
    <property type="match status" value="1"/>
</dbReference>
<dbReference type="GO" id="GO:0050660">
    <property type="term" value="F:flavin adenine dinucleotide binding"/>
    <property type="evidence" value="ECO:0007669"/>
    <property type="project" value="InterPro"/>
</dbReference>
<dbReference type="InterPro" id="IPR006091">
    <property type="entry name" value="Acyl-CoA_Oxase/DH_mid-dom"/>
</dbReference>
<dbReference type="InterPro" id="IPR049426">
    <property type="entry name" value="Acyl-CoA-dh-like_C"/>
</dbReference>
<evidence type="ECO:0000256" key="6">
    <source>
        <dbReference type="RuleBase" id="RU362125"/>
    </source>
</evidence>
<dbReference type="OrthoDB" id="9802867at2"/>
<sequence length="600" mass="66409">MSTNPNRLIGGQYLVKDASYNDIFTYEDLSEEQQMILQSAKEFIDKEVVPKKHQIEKKDYALIEDLMRKIGELGLLGISVPEEYGGMGMGFVTTMLVCDYISGATGSLATAFGAHTGIGTMPITLYGTEEQKQKYLPKLASGEWFASYCLTEPEAGSDANSGKTKAVLSEDGKEYIISGQKMWITNAGFAELFIVFARIDDDKNITAFIVEKDKAGEGFSLGEEEDKLGIVSSSTRQVFFNQVRVPVENLLGERDGGFKIAMNALNVGRIKLGAACLDAQRRILDNALQYASERKQFNTSINTFGAIKEKLADMAVAAFTSESGAYRAAKDVQDAIDDNVAKGMSHNEAELKGIEEYAIEASILKVWISDSAQDSADQGIQIYGGMGYSKEMPMESAWRDARISRIYEGTNEINTLLCVSMLVKRAFKGKVDLMTPAMNVANELMSIPSFDVPDYSELFAQEKEIIANLKKAFFMVAGSALQKFGAELEQHQQLILAASHIMQEIYMVESAMLRAEKIAKEKGADAAANAVKIVQLQLFKSVEIIKSEATRGIISFTEGDEQRMMLSGLRRFTRYNEYPNIVNLKTEIADLLIKENKYTF</sequence>
<name>A0A1I4ULL5_9FLAO</name>
<evidence type="ECO:0000256" key="4">
    <source>
        <dbReference type="ARBA" id="ARBA00022827"/>
    </source>
</evidence>
<evidence type="ECO:0000313" key="12">
    <source>
        <dbReference type="Proteomes" id="UP000199149"/>
    </source>
</evidence>
<dbReference type="PROSITE" id="PS00072">
    <property type="entry name" value="ACYL_COA_DH_1"/>
    <property type="match status" value="1"/>
</dbReference>
<dbReference type="STRING" id="684065.SAMN05421738_1045"/>
<evidence type="ECO:0000256" key="3">
    <source>
        <dbReference type="ARBA" id="ARBA00022630"/>
    </source>
</evidence>
<dbReference type="InterPro" id="IPR013786">
    <property type="entry name" value="AcylCoA_DH/ox_N"/>
</dbReference>
<dbReference type="Proteomes" id="UP000199149">
    <property type="component" value="Unassembled WGS sequence"/>
</dbReference>
<dbReference type="PANTHER" id="PTHR43884:SF12">
    <property type="entry name" value="ISOVALERYL-COA DEHYDROGENASE, MITOCHONDRIAL-RELATED"/>
    <property type="match status" value="1"/>
</dbReference>
<feature type="domain" description="Acyl-CoA dehydrogenase/oxidase N-terminal" evidence="9">
    <location>
        <begin position="30"/>
        <end position="143"/>
    </location>
</feature>
<evidence type="ECO:0000313" key="11">
    <source>
        <dbReference type="EMBL" id="SFM89856.1"/>
    </source>
</evidence>
<dbReference type="Gene3D" id="1.10.540.10">
    <property type="entry name" value="Acyl-CoA dehydrogenase/oxidase, N-terminal domain"/>
    <property type="match status" value="1"/>
</dbReference>
<dbReference type="RefSeq" id="WP_092906900.1">
    <property type="nucleotide sequence ID" value="NZ_FOUZ01000004.1"/>
</dbReference>
<dbReference type="PANTHER" id="PTHR43884">
    <property type="entry name" value="ACYL-COA DEHYDROGENASE"/>
    <property type="match status" value="1"/>
</dbReference>
<dbReference type="InterPro" id="IPR006089">
    <property type="entry name" value="Acyl-CoA_DH_CS"/>
</dbReference>